<dbReference type="WBParaSite" id="jg3192">
    <property type="protein sequence ID" value="jg3192"/>
    <property type="gene ID" value="jg3192"/>
</dbReference>
<proteinExistence type="predicted"/>
<accession>A0A915E6W1</accession>
<dbReference type="Proteomes" id="UP000887574">
    <property type="component" value="Unplaced"/>
</dbReference>
<dbReference type="AlphaFoldDB" id="A0A915E6W1"/>
<evidence type="ECO:0000313" key="2">
    <source>
        <dbReference type="WBParaSite" id="jg3192"/>
    </source>
</evidence>
<name>A0A915E6W1_9BILA</name>
<sequence>MGRAFVPGAKLNIPASGTKSSAEAVMGRNTLCLEACERSIDREEQSANGLYLLYCITCCFGGTVESGSVRHVGYLSSQAHAVDFKQYEQEKEASEGENDPFGHVSEPRSLTVLWVMKQWATGGI</sequence>
<protein>
    <submittedName>
        <fullName evidence="2">Uncharacterized protein</fullName>
    </submittedName>
</protein>
<evidence type="ECO:0000313" key="1">
    <source>
        <dbReference type="Proteomes" id="UP000887574"/>
    </source>
</evidence>
<organism evidence="1 2">
    <name type="scientific">Ditylenchus dipsaci</name>
    <dbReference type="NCBI Taxonomy" id="166011"/>
    <lineage>
        <taxon>Eukaryota</taxon>
        <taxon>Metazoa</taxon>
        <taxon>Ecdysozoa</taxon>
        <taxon>Nematoda</taxon>
        <taxon>Chromadorea</taxon>
        <taxon>Rhabditida</taxon>
        <taxon>Tylenchina</taxon>
        <taxon>Tylenchomorpha</taxon>
        <taxon>Sphaerularioidea</taxon>
        <taxon>Anguinidae</taxon>
        <taxon>Anguininae</taxon>
        <taxon>Ditylenchus</taxon>
    </lineage>
</organism>
<keyword evidence="1" id="KW-1185">Reference proteome</keyword>
<reference evidence="2" key="1">
    <citation type="submission" date="2022-11" db="UniProtKB">
        <authorList>
            <consortium name="WormBaseParasite"/>
        </authorList>
    </citation>
    <scope>IDENTIFICATION</scope>
</reference>